<dbReference type="STRING" id="1805282.AUJ44_01280"/>
<dbReference type="AlphaFoldDB" id="A0A1J4VA53"/>
<gene>
    <name evidence="1" type="ORF">AUJ44_01280</name>
</gene>
<comment type="caution">
    <text evidence="1">The sequence shown here is derived from an EMBL/GenBank/DDBJ whole genome shotgun (WGS) entry which is preliminary data.</text>
</comment>
<dbReference type="SUPFAM" id="SSF56784">
    <property type="entry name" value="HAD-like"/>
    <property type="match status" value="1"/>
</dbReference>
<dbReference type="InterPro" id="IPR036412">
    <property type="entry name" value="HAD-like_sf"/>
</dbReference>
<proteinExistence type="predicted"/>
<evidence type="ECO:0000313" key="2">
    <source>
        <dbReference type="Proteomes" id="UP000183206"/>
    </source>
</evidence>
<dbReference type="EMBL" id="MNVO01000024">
    <property type="protein sequence ID" value="OIO32923.1"/>
    <property type="molecule type" value="Genomic_DNA"/>
</dbReference>
<sequence length="127" mass="14687">MKHKRIFAFDFDGVIGLPHGSFKGNGYHNNVNHEVVDAVRRLKEMGHTIIIYSTRSTDFLRDYCAQNNIPADYFNTNPEFDNLNRGKPVATVYVDDRALCYRGQSSQELIGELINFEPYHHNHSKEK</sequence>
<dbReference type="Proteomes" id="UP000183206">
    <property type="component" value="Unassembled WGS sequence"/>
</dbReference>
<organism evidence="1 2">
    <name type="scientific">Candidatus Nomurabacteria bacterium CG1_02_47_685</name>
    <dbReference type="NCBI Taxonomy" id="1805282"/>
    <lineage>
        <taxon>Bacteria</taxon>
        <taxon>Candidatus Nomuraibacteriota</taxon>
    </lineage>
</organism>
<name>A0A1J4VA53_9BACT</name>
<accession>A0A1J4VA53</accession>
<reference evidence="1 2" key="1">
    <citation type="journal article" date="2016" name="Environ. Microbiol.">
        <title>Genomic resolution of a cold subsurface aquifer community provides metabolic insights for novel microbes adapted to high CO concentrations.</title>
        <authorList>
            <person name="Probst A.J."/>
            <person name="Castelle C.J."/>
            <person name="Singh A."/>
            <person name="Brown C.T."/>
            <person name="Anantharaman K."/>
            <person name="Sharon I."/>
            <person name="Hug L.A."/>
            <person name="Burstein D."/>
            <person name="Emerson J.B."/>
            <person name="Thomas B.C."/>
            <person name="Banfield J.F."/>
        </authorList>
    </citation>
    <scope>NUCLEOTIDE SEQUENCE [LARGE SCALE GENOMIC DNA]</scope>
    <source>
        <strain evidence="1">CG1_02_47_685</strain>
    </source>
</reference>
<protein>
    <recommendedName>
        <fullName evidence="3">FCP1 homology domain-containing protein</fullName>
    </recommendedName>
</protein>
<evidence type="ECO:0000313" key="1">
    <source>
        <dbReference type="EMBL" id="OIO32923.1"/>
    </source>
</evidence>
<dbReference type="InterPro" id="IPR023214">
    <property type="entry name" value="HAD_sf"/>
</dbReference>
<evidence type="ECO:0008006" key="3">
    <source>
        <dbReference type="Google" id="ProtNLM"/>
    </source>
</evidence>
<dbReference type="Gene3D" id="3.40.50.1000">
    <property type="entry name" value="HAD superfamily/HAD-like"/>
    <property type="match status" value="1"/>
</dbReference>